<sequence length="427" mass="44913">MAQDWMVLQLPGNSGTELGITTGLQFLPVLLLSPYAGVVADRFPKRRLLQVTQATMALASLALGLIAVLGVAQTWHVYLIAFLFGIGSAFDAPARQSFVSEMVGQEDLTNAVGLNSASFNAARILGPALAGLMIGALGGGVRATGWVILINAVSYVAVIAQLERMNTTLLNTPELRARTPGMLLEGVRYIRSQPKMILILVMVFFAGTFGMNFQITSALMATEVFGKGAGEFGILGSAMAVGSLTGALMAARRVRIRLRLLVLAALGFGVAEIVAGLLPSYLAFALFSPVIGFCTLTLLNSANATMQLESDPALRGRVMALYMTIVMGGTPLGSPIIGWIGQHLGARWSLFIGGALTIVGVLLALAVYARLRGGARSVLHAVEPAGSLFPRVWDNQAVARARRQSGEQALGSGTDIPLDETVSSGSR</sequence>
<evidence type="ECO:0000313" key="11">
    <source>
        <dbReference type="Proteomes" id="UP001499979"/>
    </source>
</evidence>
<organism evidence="10 11">
    <name type="scientific">Nocardioides aquiterrae</name>
    <dbReference type="NCBI Taxonomy" id="203799"/>
    <lineage>
        <taxon>Bacteria</taxon>
        <taxon>Bacillati</taxon>
        <taxon>Actinomycetota</taxon>
        <taxon>Actinomycetes</taxon>
        <taxon>Propionibacteriales</taxon>
        <taxon>Nocardioidaceae</taxon>
        <taxon>Nocardioides</taxon>
    </lineage>
</organism>
<dbReference type="Gene3D" id="1.20.1250.20">
    <property type="entry name" value="MFS general substrate transporter like domains"/>
    <property type="match status" value="1"/>
</dbReference>
<keyword evidence="2" id="KW-0813">Transport</keyword>
<protein>
    <submittedName>
        <fullName evidence="10">MFS transporter</fullName>
    </submittedName>
</protein>
<dbReference type="CDD" id="cd06173">
    <property type="entry name" value="MFS_MefA_like"/>
    <property type="match status" value="1"/>
</dbReference>
<keyword evidence="6 8" id="KW-0472">Membrane</keyword>
<feature type="transmembrane region" description="Helical" evidence="8">
    <location>
        <begin position="20"/>
        <end position="39"/>
    </location>
</feature>
<evidence type="ECO:0000256" key="5">
    <source>
        <dbReference type="ARBA" id="ARBA00022989"/>
    </source>
</evidence>
<proteinExistence type="predicted"/>
<dbReference type="Proteomes" id="UP001499979">
    <property type="component" value="Unassembled WGS sequence"/>
</dbReference>
<feature type="transmembrane region" description="Helical" evidence="8">
    <location>
        <begin position="258"/>
        <end position="275"/>
    </location>
</feature>
<keyword evidence="4 8" id="KW-0812">Transmembrane</keyword>
<comment type="caution">
    <text evidence="10">The sequence shown here is derived from an EMBL/GenBank/DDBJ whole genome shotgun (WGS) entry which is preliminary data.</text>
</comment>
<feature type="transmembrane region" description="Helical" evidence="8">
    <location>
        <begin position="348"/>
        <end position="369"/>
    </location>
</feature>
<evidence type="ECO:0000256" key="2">
    <source>
        <dbReference type="ARBA" id="ARBA00022448"/>
    </source>
</evidence>
<reference evidence="11" key="1">
    <citation type="journal article" date="2019" name="Int. J. Syst. Evol. Microbiol.">
        <title>The Global Catalogue of Microorganisms (GCM) 10K type strain sequencing project: providing services to taxonomists for standard genome sequencing and annotation.</title>
        <authorList>
            <consortium name="The Broad Institute Genomics Platform"/>
            <consortium name="The Broad Institute Genome Sequencing Center for Infectious Disease"/>
            <person name="Wu L."/>
            <person name="Ma J."/>
        </authorList>
    </citation>
    <scope>NUCLEOTIDE SEQUENCE [LARGE SCALE GENOMIC DNA]</scope>
    <source>
        <strain evidence="11">JCM 11813</strain>
    </source>
</reference>
<dbReference type="InterPro" id="IPR010290">
    <property type="entry name" value="TM_effector"/>
</dbReference>
<feature type="transmembrane region" description="Helical" evidence="8">
    <location>
        <begin position="197"/>
        <end position="220"/>
    </location>
</feature>
<feature type="domain" description="Major facilitator superfamily (MFS) profile" evidence="9">
    <location>
        <begin position="1"/>
        <end position="372"/>
    </location>
</feature>
<feature type="transmembrane region" description="Helical" evidence="8">
    <location>
        <begin position="281"/>
        <end position="299"/>
    </location>
</feature>
<dbReference type="SUPFAM" id="SSF103473">
    <property type="entry name" value="MFS general substrate transporter"/>
    <property type="match status" value="1"/>
</dbReference>
<dbReference type="InterPro" id="IPR020846">
    <property type="entry name" value="MFS_dom"/>
</dbReference>
<evidence type="ECO:0000256" key="3">
    <source>
        <dbReference type="ARBA" id="ARBA00022475"/>
    </source>
</evidence>
<dbReference type="InterPro" id="IPR036259">
    <property type="entry name" value="MFS_trans_sf"/>
</dbReference>
<evidence type="ECO:0000256" key="7">
    <source>
        <dbReference type="SAM" id="MobiDB-lite"/>
    </source>
</evidence>
<comment type="subcellular location">
    <subcellularLocation>
        <location evidence="1">Cell membrane</location>
        <topology evidence="1">Multi-pass membrane protein</topology>
    </subcellularLocation>
</comment>
<evidence type="ECO:0000256" key="1">
    <source>
        <dbReference type="ARBA" id="ARBA00004651"/>
    </source>
</evidence>
<feature type="transmembrane region" description="Helical" evidence="8">
    <location>
        <begin position="232"/>
        <end position="251"/>
    </location>
</feature>
<dbReference type="PANTHER" id="PTHR23513:SF11">
    <property type="entry name" value="STAPHYLOFERRIN A TRANSPORTER"/>
    <property type="match status" value="1"/>
</dbReference>
<gene>
    <name evidence="10" type="ORF">GCM10009606_38160</name>
</gene>
<keyword evidence="11" id="KW-1185">Reference proteome</keyword>
<feature type="transmembrane region" description="Helical" evidence="8">
    <location>
        <begin position="320"/>
        <end position="342"/>
    </location>
</feature>
<accession>A0ABP4F670</accession>
<dbReference type="PROSITE" id="PS50850">
    <property type="entry name" value="MFS"/>
    <property type="match status" value="1"/>
</dbReference>
<dbReference type="PANTHER" id="PTHR23513">
    <property type="entry name" value="INTEGRAL MEMBRANE EFFLUX PROTEIN-RELATED"/>
    <property type="match status" value="1"/>
</dbReference>
<evidence type="ECO:0000259" key="9">
    <source>
        <dbReference type="PROSITE" id="PS50850"/>
    </source>
</evidence>
<dbReference type="Pfam" id="PF05977">
    <property type="entry name" value="MFS_3"/>
    <property type="match status" value="1"/>
</dbReference>
<keyword evidence="5 8" id="KW-1133">Transmembrane helix</keyword>
<dbReference type="EMBL" id="BAAAJE010000022">
    <property type="protein sequence ID" value="GAA1156441.1"/>
    <property type="molecule type" value="Genomic_DNA"/>
</dbReference>
<feature type="region of interest" description="Disordered" evidence="7">
    <location>
        <begin position="404"/>
        <end position="427"/>
    </location>
</feature>
<evidence type="ECO:0000256" key="4">
    <source>
        <dbReference type="ARBA" id="ARBA00022692"/>
    </source>
</evidence>
<name>A0ABP4F670_9ACTN</name>
<evidence type="ECO:0000256" key="8">
    <source>
        <dbReference type="SAM" id="Phobius"/>
    </source>
</evidence>
<evidence type="ECO:0000256" key="6">
    <source>
        <dbReference type="ARBA" id="ARBA00023136"/>
    </source>
</evidence>
<evidence type="ECO:0000313" key="10">
    <source>
        <dbReference type="EMBL" id="GAA1156441.1"/>
    </source>
</evidence>
<keyword evidence="3" id="KW-1003">Cell membrane</keyword>